<dbReference type="InterPro" id="IPR000210">
    <property type="entry name" value="BTB/POZ_dom"/>
</dbReference>
<dbReference type="InterPro" id="IPR050457">
    <property type="entry name" value="ZnFinger_BTB_dom_contain"/>
</dbReference>
<keyword evidence="6" id="KW-0539">Nucleus</keyword>
<dbReference type="PANTHER" id="PTHR46105:SF13">
    <property type="entry name" value="ZINC FINGER AND BTB DOMAIN-CONTAINING PROTEIN 9"/>
    <property type="match status" value="1"/>
</dbReference>
<feature type="domain" description="BTB" evidence="9">
    <location>
        <begin position="33"/>
        <end position="97"/>
    </location>
</feature>
<dbReference type="PROSITE" id="PS00028">
    <property type="entry name" value="ZINC_FINGER_C2H2_1"/>
    <property type="match status" value="1"/>
</dbReference>
<evidence type="ECO:0000256" key="5">
    <source>
        <dbReference type="ARBA" id="ARBA00022833"/>
    </source>
</evidence>
<feature type="domain" description="C2H2-type" evidence="10">
    <location>
        <begin position="524"/>
        <end position="551"/>
    </location>
</feature>
<sequence length="586" mass="61232">MAAEGGRVQISFPQHAAALLDSLNRLRLEGKFCDVAVHVGGRIFPAHKSVLAAASPFFHDKLLLQDGGRLLLPPAIDPDAFEGLLHLIYSGRLTLLLEALPGHLLVASGLQMWHVVDQCSEILRELEGGACRWAGRGSEATSSSLSSGRGGEASSSWTTRGGDGSSCVTHGGDGSSSSSWTTRGGDGSLCTTHGGDGASSWTTRGDGSSCTTHGGDGGSSWTTRGGDGSSCPTRGGDGASSWPTRGGDGSSSSSWTMRGGDGSSCPTRGGDGTSSWSTRGGDGSSSSSWPVRGGDGSSWATRGGDTATPSFTKEGGEEVLKIRVAADVAPAATSSLSSLLKDAGEEVLKICVEEEEEEEEEDEEEGGHRRRRRPTDALQIVLEEEEEEDGAPGDTHEAPKIFYIKQEVGDASAVEDLLPATELVGGFAPAEVSYVIPAGGGGTTVTTGGTMVTTGGAAVFPQPSWKPVDLHGNEILGRGQALHAPVKLGAAPDGKRFGCLCGKRFAVKPKRDRHIMLTFSLRPFACAACHKRFKLKHHLTEHMKTHDGAGRACERCGRRFRLRSGLAKHRPLCQGARWGGGCWACE</sequence>
<dbReference type="Proteomes" id="UP000694541">
    <property type="component" value="Unplaced"/>
</dbReference>
<feature type="region of interest" description="Disordered" evidence="8">
    <location>
        <begin position="352"/>
        <end position="375"/>
    </location>
</feature>
<evidence type="ECO:0000256" key="2">
    <source>
        <dbReference type="ARBA" id="ARBA00022723"/>
    </source>
</evidence>
<dbReference type="PROSITE" id="PS50097">
    <property type="entry name" value="BTB"/>
    <property type="match status" value="1"/>
</dbReference>
<feature type="compositionally biased region" description="Polar residues" evidence="8">
    <location>
        <begin position="199"/>
        <end position="212"/>
    </location>
</feature>
<protein>
    <submittedName>
        <fullName evidence="11">Zinc finger and BTB domain containing 9</fullName>
    </submittedName>
</protein>
<feature type="domain" description="C2H2-type" evidence="10">
    <location>
        <begin position="551"/>
        <end position="578"/>
    </location>
</feature>
<dbReference type="GO" id="GO:0008270">
    <property type="term" value="F:zinc ion binding"/>
    <property type="evidence" value="ECO:0007669"/>
    <property type="project" value="UniProtKB-KW"/>
</dbReference>
<evidence type="ECO:0000256" key="1">
    <source>
        <dbReference type="ARBA" id="ARBA00004123"/>
    </source>
</evidence>
<keyword evidence="12" id="KW-1185">Reference proteome</keyword>
<evidence type="ECO:0000256" key="6">
    <source>
        <dbReference type="ARBA" id="ARBA00023242"/>
    </source>
</evidence>
<dbReference type="Gene3D" id="3.30.160.60">
    <property type="entry name" value="Classic Zinc Finger"/>
    <property type="match status" value="1"/>
</dbReference>
<dbReference type="InterPro" id="IPR036236">
    <property type="entry name" value="Znf_C2H2_sf"/>
</dbReference>
<name>A0A8B9N7Q4_9AVES</name>
<evidence type="ECO:0000256" key="3">
    <source>
        <dbReference type="ARBA" id="ARBA00022737"/>
    </source>
</evidence>
<dbReference type="Gene3D" id="3.30.710.10">
    <property type="entry name" value="Potassium Channel Kv1.1, Chain A"/>
    <property type="match status" value="1"/>
</dbReference>
<proteinExistence type="predicted"/>
<evidence type="ECO:0000313" key="12">
    <source>
        <dbReference type="Proteomes" id="UP000694541"/>
    </source>
</evidence>
<dbReference type="GO" id="GO:0000981">
    <property type="term" value="F:DNA-binding transcription factor activity, RNA polymerase II-specific"/>
    <property type="evidence" value="ECO:0007669"/>
    <property type="project" value="TreeGrafter"/>
</dbReference>
<reference evidence="11" key="1">
    <citation type="submission" date="2025-08" db="UniProtKB">
        <authorList>
            <consortium name="Ensembl"/>
        </authorList>
    </citation>
    <scope>IDENTIFICATION</scope>
</reference>
<evidence type="ECO:0000256" key="8">
    <source>
        <dbReference type="SAM" id="MobiDB-lite"/>
    </source>
</evidence>
<organism evidence="11 12">
    <name type="scientific">Accipiter nisus</name>
    <name type="common">Eurasian sparrowhawk</name>
    <dbReference type="NCBI Taxonomy" id="211598"/>
    <lineage>
        <taxon>Eukaryota</taxon>
        <taxon>Metazoa</taxon>
        <taxon>Chordata</taxon>
        <taxon>Craniata</taxon>
        <taxon>Vertebrata</taxon>
        <taxon>Euteleostomi</taxon>
        <taxon>Archelosauria</taxon>
        <taxon>Archosauria</taxon>
        <taxon>Dinosauria</taxon>
        <taxon>Saurischia</taxon>
        <taxon>Theropoda</taxon>
        <taxon>Coelurosauria</taxon>
        <taxon>Aves</taxon>
        <taxon>Neognathae</taxon>
        <taxon>Neoaves</taxon>
        <taxon>Telluraves</taxon>
        <taxon>Accipitrimorphae</taxon>
        <taxon>Accipitriformes</taxon>
        <taxon>Accipitridae</taxon>
        <taxon>Accipitrinae</taxon>
        <taxon>Accipiter</taxon>
    </lineage>
</organism>
<dbReference type="SUPFAM" id="SSF54695">
    <property type="entry name" value="POZ domain"/>
    <property type="match status" value="1"/>
</dbReference>
<dbReference type="Ensembl" id="ENSANIT00000019468.1">
    <property type="protein sequence ID" value="ENSANIP00000018838.1"/>
    <property type="gene ID" value="ENSANIG00000012806.1"/>
</dbReference>
<keyword evidence="3" id="KW-0677">Repeat</keyword>
<dbReference type="AlphaFoldDB" id="A0A8B9N7Q4"/>
<evidence type="ECO:0000256" key="4">
    <source>
        <dbReference type="ARBA" id="ARBA00022771"/>
    </source>
</evidence>
<dbReference type="SMART" id="SM00225">
    <property type="entry name" value="BTB"/>
    <property type="match status" value="1"/>
</dbReference>
<dbReference type="PROSITE" id="PS50157">
    <property type="entry name" value="ZINC_FINGER_C2H2_2"/>
    <property type="match status" value="2"/>
</dbReference>
<evidence type="ECO:0000256" key="7">
    <source>
        <dbReference type="PROSITE-ProRule" id="PRU00042"/>
    </source>
</evidence>
<reference evidence="11" key="2">
    <citation type="submission" date="2025-09" db="UniProtKB">
        <authorList>
            <consortium name="Ensembl"/>
        </authorList>
    </citation>
    <scope>IDENTIFICATION</scope>
</reference>
<dbReference type="GO" id="GO:0005634">
    <property type="term" value="C:nucleus"/>
    <property type="evidence" value="ECO:0007669"/>
    <property type="project" value="UniProtKB-SubCell"/>
</dbReference>
<dbReference type="FunFam" id="3.30.160.60:FF:000145">
    <property type="entry name" value="Zinc finger protein 574"/>
    <property type="match status" value="1"/>
</dbReference>
<dbReference type="SUPFAM" id="SSF57667">
    <property type="entry name" value="beta-beta-alpha zinc fingers"/>
    <property type="match status" value="1"/>
</dbReference>
<accession>A0A8B9N7Q4</accession>
<dbReference type="InterPro" id="IPR011333">
    <property type="entry name" value="SKP1/BTB/POZ_sf"/>
</dbReference>
<feature type="compositionally biased region" description="Acidic residues" evidence="8">
    <location>
        <begin position="353"/>
        <end position="365"/>
    </location>
</feature>
<feature type="compositionally biased region" description="Low complexity" evidence="8">
    <location>
        <begin position="138"/>
        <end position="156"/>
    </location>
</feature>
<feature type="region of interest" description="Disordered" evidence="8">
    <location>
        <begin position="138"/>
        <end position="314"/>
    </location>
</feature>
<comment type="subcellular location">
    <subcellularLocation>
        <location evidence="1">Nucleus</location>
    </subcellularLocation>
</comment>
<feature type="compositionally biased region" description="Low complexity" evidence="8">
    <location>
        <begin position="273"/>
        <end position="292"/>
    </location>
</feature>
<evidence type="ECO:0000259" key="10">
    <source>
        <dbReference type="PROSITE" id="PS50157"/>
    </source>
</evidence>
<evidence type="ECO:0000259" key="9">
    <source>
        <dbReference type="PROSITE" id="PS50097"/>
    </source>
</evidence>
<dbReference type="PANTHER" id="PTHR46105">
    <property type="entry name" value="AGAP004733-PA"/>
    <property type="match status" value="1"/>
</dbReference>
<keyword evidence="2" id="KW-0479">Metal-binding</keyword>
<dbReference type="Pfam" id="PF00651">
    <property type="entry name" value="BTB"/>
    <property type="match status" value="1"/>
</dbReference>
<dbReference type="InterPro" id="IPR013087">
    <property type="entry name" value="Znf_C2H2_type"/>
</dbReference>
<evidence type="ECO:0000313" key="11">
    <source>
        <dbReference type="Ensembl" id="ENSANIP00000018838.1"/>
    </source>
</evidence>
<keyword evidence="5" id="KW-0862">Zinc</keyword>
<keyword evidence="4 7" id="KW-0863">Zinc-finger</keyword>
<dbReference type="GO" id="GO:0000978">
    <property type="term" value="F:RNA polymerase II cis-regulatory region sequence-specific DNA binding"/>
    <property type="evidence" value="ECO:0007669"/>
    <property type="project" value="TreeGrafter"/>
</dbReference>